<accession>A0NEC7</accession>
<reference evidence="2" key="4">
    <citation type="journal article" date="2007" name="Genome Biol.">
        <title>Update of the Anopheles gambiae PEST genome assembly.</title>
        <authorList>
            <person name="Sharakhova M.V."/>
            <person name="Hammond M.P."/>
            <person name="Lobo N.F."/>
            <person name="Krzywinski J."/>
            <person name="Unger M.F."/>
            <person name="Hillenmeyer M.E."/>
            <person name="Bruggner R.V."/>
            <person name="Birney E."/>
            <person name="Collins F.H."/>
        </authorList>
    </citation>
    <scope>NUCLEOTIDE SEQUENCE</scope>
    <source>
        <strain evidence="2">PEST</strain>
    </source>
</reference>
<reference evidence="2" key="5">
    <citation type="submission" date="2011-05" db="EMBL/GenBank/DDBJ databases">
        <authorList>
            <consortium name="VectorBase"/>
        </authorList>
    </citation>
    <scope>NUCLEOTIDE SEQUENCE</scope>
    <source>
        <strain evidence="2">PEST</strain>
    </source>
</reference>
<protein>
    <submittedName>
        <fullName evidence="2">AGAP005444-PA</fullName>
    </submittedName>
</protein>
<organism evidence="2">
    <name type="scientific">Anopheles gambiae</name>
    <name type="common">African malaria mosquito</name>
    <dbReference type="NCBI Taxonomy" id="7165"/>
    <lineage>
        <taxon>Eukaryota</taxon>
        <taxon>Metazoa</taxon>
        <taxon>Ecdysozoa</taxon>
        <taxon>Arthropoda</taxon>
        <taxon>Hexapoda</taxon>
        <taxon>Insecta</taxon>
        <taxon>Pterygota</taxon>
        <taxon>Neoptera</taxon>
        <taxon>Endopterygota</taxon>
        <taxon>Diptera</taxon>
        <taxon>Nematocera</taxon>
        <taxon>Culicoidea</taxon>
        <taxon>Culicidae</taxon>
        <taxon>Anophelinae</taxon>
        <taxon>Anopheles</taxon>
    </lineage>
</organism>
<comment type="caution">
    <text evidence="2">The sequence shown here is derived from an EMBL/GenBank/DDBJ whole genome shotgun (WGS) entry which is preliminary data.</text>
</comment>
<feature type="transmembrane region" description="Helical" evidence="1">
    <location>
        <begin position="40"/>
        <end position="58"/>
    </location>
</feature>
<dbReference type="HOGENOM" id="CLU_2294024_0_0_1"/>
<feature type="transmembrane region" description="Helical" evidence="1">
    <location>
        <begin position="64"/>
        <end position="84"/>
    </location>
</feature>
<proteinExistence type="predicted"/>
<sequence>MVEQTHTHSIRSEPEKPKCGADVKVWQKVKLEDDSERWKFAFNILFCSFALSFVSMSYNSSRTIWMVGIFCGYSLLVLYARLGLRKFVWNIIMIIFGITSY</sequence>
<keyword evidence="1" id="KW-0472">Membrane</keyword>
<gene>
    <name evidence="2" type="ORF">AgaP_AGAP005444</name>
</gene>
<dbReference type="PaxDb" id="7165-AGAP005444-PA"/>
<reference evidence="2" key="3">
    <citation type="journal article" date="2004" name="Trends Parasitol.">
        <title>The Anopheles gambiae genome: an update.</title>
        <authorList>
            <person name="Mongin E."/>
            <person name="Louis C."/>
            <person name="Holt R.A."/>
            <person name="Birney E."/>
            <person name="Collins F.H."/>
        </authorList>
    </citation>
    <scope>NUCLEOTIDE SEQUENCE</scope>
    <source>
        <strain evidence="2">PEST</strain>
    </source>
</reference>
<dbReference type="EMBL" id="AAAB01008960">
    <property type="protein sequence ID" value="EAU76446.1"/>
    <property type="molecule type" value="Genomic_DNA"/>
</dbReference>
<keyword evidence="1" id="KW-0812">Transmembrane</keyword>
<reference evidence="2" key="2">
    <citation type="submission" date="2002-03" db="EMBL/GenBank/DDBJ databases">
        <authorList>
            <consortium name="The Anopheles Genome Sequencing Consortium"/>
        </authorList>
    </citation>
    <scope>NUCLEOTIDE SEQUENCE</scope>
    <source>
        <strain evidence="2">PEST</strain>
    </source>
</reference>
<dbReference type="AlphaFoldDB" id="A0NEC7"/>
<name>A0NEC7_ANOGA</name>
<keyword evidence="1" id="KW-1133">Transmembrane helix</keyword>
<reference evidence="2" key="1">
    <citation type="journal article" date="2002" name="Science">
        <title>The genome sequence of the malaria mosquito Anopheles gambiae.</title>
        <authorList>
            <person name="Holt R.A."/>
            <person name="Subramanian G.M."/>
            <person name="Halpern A."/>
            <person name="Sutton G.G."/>
            <person name="Charlab R."/>
            <person name="Nusskern D.R."/>
            <person name="Wincker P."/>
            <person name="Clark A.G."/>
            <person name="Ribeiro J.M."/>
            <person name="Wides R."/>
            <person name="Salzberg S.L."/>
            <person name="Loftus B."/>
            <person name="Yandell M."/>
            <person name="Majoros W.H."/>
            <person name="Rusch D.B."/>
            <person name="Lai Z."/>
            <person name="Kraft C.L."/>
            <person name="Abril J.F."/>
            <person name="Anthouard V."/>
            <person name="Arensburger P."/>
            <person name="Atkinson P.W."/>
            <person name="Baden H."/>
            <person name="de Berardinis V."/>
            <person name="Baldwin D."/>
            <person name="Benes V."/>
            <person name="Biedler J."/>
            <person name="Blass C."/>
            <person name="Bolanos R."/>
            <person name="Boscus D."/>
            <person name="Barnstead M."/>
            <person name="Cai S."/>
            <person name="Center A."/>
            <person name="Chaturverdi K."/>
            <person name="Christophides G.K."/>
            <person name="Chrystal M.A."/>
            <person name="Clamp M."/>
            <person name="Cravchik A."/>
            <person name="Curwen V."/>
            <person name="Dana A."/>
            <person name="Delcher A."/>
            <person name="Dew I."/>
            <person name="Evans C.A."/>
            <person name="Flanigan M."/>
            <person name="Grundschober-Freimoser A."/>
            <person name="Friedli L."/>
            <person name="Gu Z."/>
            <person name="Guan P."/>
            <person name="Guigo R."/>
            <person name="Hillenmeyer M.E."/>
            <person name="Hladun S.L."/>
            <person name="Hogan J.R."/>
            <person name="Hong Y.S."/>
            <person name="Hoover J."/>
            <person name="Jaillon O."/>
            <person name="Ke Z."/>
            <person name="Kodira C."/>
            <person name="Kokoza E."/>
            <person name="Koutsos A."/>
            <person name="Letunic I."/>
            <person name="Levitsky A."/>
            <person name="Liang Y."/>
            <person name="Lin J.J."/>
            <person name="Lobo N.F."/>
            <person name="Lopez J.R."/>
            <person name="Malek J.A."/>
            <person name="McIntosh T.C."/>
            <person name="Meister S."/>
            <person name="Miller J."/>
            <person name="Mobarry C."/>
            <person name="Mongin E."/>
            <person name="Murphy S.D."/>
            <person name="O'Brochta D.A."/>
            <person name="Pfannkoch C."/>
            <person name="Qi R."/>
            <person name="Regier M.A."/>
            <person name="Remington K."/>
            <person name="Shao H."/>
            <person name="Sharakhova M.V."/>
            <person name="Sitter C.D."/>
            <person name="Shetty J."/>
            <person name="Smith T.J."/>
            <person name="Strong R."/>
            <person name="Sun J."/>
            <person name="Thomasova D."/>
            <person name="Ton L.Q."/>
            <person name="Topalis P."/>
            <person name="Tu Z."/>
            <person name="Unger M.F."/>
            <person name="Walenz B."/>
            <person name="Wang A."/>
            <person name="Wang J."/>
            <person name="Wang M."/>
            <person name="Wang X."/>
            <person name="Woodford K.J."/>
            <person name="Wortman J.R."/>
            <person name="Wu M."/>
            <person name="Yao A."/>
            <person name="Zdobnov E.M."/>
            <person name="Zhang H."/>
            <person name="Zhao Q."/>
            <person name="Zhao S."/>
            <person name="Zhu S.C."/>
            <person name="Zhimulev I."/>
            <person name="Coluzzi M."/>
            <person name="della Torre A."/>
            <person name="Roth C.W."/>
            <person name="Louis C."/>
            <person name="Kalush F."/>
            <person name="Mural R.J."/>
            <person name="Myers E.W."/>
            <person name="Adams M.D."/>
            <person name="Smith H.O."/>
            <person name="Broder S."/>
            <person name="Gardner M.J."/>
            <person name="Fraser C.M."/>
            <person name="Birney E."/>
            <person name="Bork P."/>
            <person name="Brey P.T."/>
            <person name="Venter J.C."/>
            <person name="Weissenbach J."/>
            <person name="Kafatos F.C."/>
            <person name="Collins F.H."/>
            <person name="Hoffman S.L."/>
        </authorList>
    </citation>
    <scope>NUCLEOTIDE SEQUENCE [LARGE SCALE GENOMIC DNA]</scope>
    <source>
        <strain evidence="2">PEST</strain>
    </source>
</reference>
<evidence type="ECO:0000313" key="2">
    <source>
        <dbReference type="EMBL" id="EAU76446.1"/>
    </source>
</evidence>
<evidence type="ECO:0000256" key="1">
    <source>
        <dbReference type="SAM" id="Phobius"/>
    </source>
</evidence>